<evidence type="ECO:0000256" key="1">
    <source>
        <dbReference type="SAM" id="MobiDB-lite"/>
    </source>
</evidence>
<evidence type="ECO:0000313" key="2">
    <source>
        <dbReference type="EMBL" id="KAF7477418.1"/>
    </source>
</evidence>
<feature type="compositionally biased region" description="Low complexity" evidence="1">
    <location>
        <begin position="917"/>
        <end position="933"/>
    </location>
</feature>
<feature type="compositionally biased region" description="Basic and acidic residues" evidence="1">
    <location>
        <begin position="881"/>
        <end position="890"/>
    </location>
</feature>
<feature type="region of interest" description="Disordered" evidence="1">
    <location>
        <begin position="49"/>
        <end position="69"/>
    </location>
</feature>
<reference evidence="2" key="1">
    <citation type="submission" date="2020-08" db="EMBL/GenBank/DDBJ databases">
        <authorList>
            <person name="Shumante A."/>
            <person name="Zimin A.V."/>
            <person name="Puiu D."/>
            <person name="Salzberg S.L."/>
        </authorList>
    </citation>
    <scope>NUCLEOTIDE SEQUENCE</scope>
    <source>
        <strain evidence="2">WC2-LM</strain>
        <tissue evidence="2">Liver</tissue>
    </source>
</reference>
<sequence length="949" mass="99295">MWAPGGSGPSRDGTWVWEGEDFLEVASELWLRSCHRACRAFRHRTKRVSRPTPWKAGSRSRSSQGSCDTGSATWLLAVERPATGWGRAPEGQDESAQCRTWAADPAPGQMPELHLTTQVLSLLPGPGSACGKASAGVPRTTGRARASGLQALSFHLSGSVATLTCQSSHVAGGPAVGCSSLHTQVSWQWSAGVFITLVCPRGAQWSEQGGGSVACHLGAWPVSADVEPKVRAGEDTGMPEGIIPGTWAGTGQSRPDASVILPSAVQVGWFSPTRDEALSRPVHPAVPSQGPLLLPPAAVHQEESPPSFSSVHPLKASCEVLAWTWLLSLPEPEPAEVKAQCEELTVATASAHQSPQPGPATSVPCGRYLWHGSPHHREPHVGPPEKAAYLGGGKGPSHWGGLQAAGLVHSLLPAAALDAPQWTDLASGSLNGGLQWRPGLTWSIQACPAAQPSQALSSGVSSGALSSGLWPWADSEERGEEAWEAPRSRLADVGTSLDQGSPDRGKLDSSPAMLCFGHAPGFPGPAISSVAPLDPPTSPNLGKRRKLWSRHLTRGWATVGSSGMTSVSVTLEDGHLAVQSSLRPPVKAASLQESGPGWGLGTLCLLWRGLSAPPAAPAHRQALPLQRTEPVHLVRPVQTNPQAPLLPWLCGVRNSPPAHRCPGPDTEQESRCHQVSRACSSHSRDLYPAATSLAQAPPGLGPCRHASGLLSSLLCRGLRPPPSAWQVGLGPPGHRVEWQDCPCGSGASCCAHHRPPTHLLVATVHMGGSCLQGGTWGCCTGTQNRHSPEEPLSFPGPCPVLCTSGLCCFLASDGAVESCGLRPPGVPLYAALVATTRVSFGGVLVGFLGHVLAGSSVFAVSGPGRFPRIGSRLSPGFTPREPLEPSHCEEWGEDPLPLPRPGSQRWALSRGAGTSGGSQSSEHSTSHSHVGSVPKLTHRLHRSFILIRA</sequence>
<organism evidence="2 3">
    <name type="scientific">Marmota monax</name>
    <name type="common">Woodchuck</name>
    <dbReference type="NCBI Taxonomy" id="9995"/>
    <lineage>
        <taxon>Eukaryota</taxon>
        <taxon>Metazoa</taxon>
        <taxon>Chordata</taxon>
        <taxon>Craniata</taxon>
        <taxon>Vertebrata</taxon>
        <taxon>Euteleostomi</taxon>
        <taxon>Mammalia</taxon>
        <taxon>Eutheria</taxon>
        <taxon>Euarchontoglires</taxon>
        <taxon>Glires</taxon>
        <taxon>Rodentia</taxon>
        <taxon>Sciuromorpha</taxon>
        <taxon>Sciuridae</taxon>
        <taxon>Xerinae</taxon>
        <taxon>Marmotini</taxon>
        <taxon>Marmota</taxon>
    </lineage>
</organism>
<dbReference type="EMBL" id="WJEC01001948">
    <property type="protein sequence ID" value="KAF7477418.1"/>
    <property type="molecule type" value="Genomic_DNA"/>
</dbReference>
<evidence type="ECO:0000313" key="3">
    <source>
        <dbReference type="Proteomes" id="UP000662637"/>
    </source>
</evidence>
<gene>
    <name evidence="2" type="ORF">GHT09_011517</name>
</gene>
<feature type="region of interest" description="Disordered" evidence="1">
    <location>
        <begin position="871"/>
        <end position="934"/>
    </location>
</feature>
<comment type="caution">
    <text evidence="2">The sequence shown here is derived from an EMBL/GenBank/DDBJ whole genome shotgun (WGS) entry which is preliminary data.</text>
</comment>
<dbReference type="Proteomes" id="UP000662637">
    <property type="component" value="Unassembled WGS sequence"/>
</dbReference>
<feature type="compositionally biased region" description="Polar residues" evidence="1">
    <location>
        <begin position="59"/>
        <end position="69"/>
    </location>
</feature>
<dbReference type="AlphaFoldDB" id="A0A834UZL7"/>
<protein>
    <submittedName>
        <fullName evidence="2">Uncharacterized protein</fullName>
    </submittedName>
</protein>
<name>A0A834UZL7_MARMO</name>
<proteinExistence type="predicted"/>
<accession>A0A834UZL7</accession>